<organism evidence="1 2">
    <name type="scientific">Laccaria amethystina LaAM-08-1</name>
    <dbReference type="NCBI Taxonomy" id="1095629"/>
    <lineage>
        <taxon>Eukaryota</taxon>
        <taxon>Fungi</taxon>
        <taxon>Dikarya</taxon>
        <taxon>Basidiomycota</taxon>
        <taxon>Agaricomycotina</taxon>
        <taxon>Agaricomycetes</taxon>
        <taxon>Agaricomycetidae</taxon>
        <taxon>Agaricales</taxon>
        <taxon>Agaricineae</taxon>
        <taxon>Hydnangiaceae</taxon>
        <taxon>Laccaria</taxon>
    </lineage>
</organism>
<name>A0A0C9WYW0_9AGAR</name>
<dbReference type="STRING" id="1095629.A0A0C9WYW0"/>
<proteinExistence type="predicted"/>
<evidence type="ECO:0000313" key="2">
    <source>
        <dbReference type="Proteomes" id="UP000054477"/>
    </source>
</evidence>
<dbReference type="EMBL" id="KN838679">
    <property type="protein sequence ID" value="KIJ98005.1"/>
    <property type="molecule type" value="Genomic_DNA"/>
</dbReference>
<dbReference type="HOGENOM" id="CLU_069052_0_0_1"/>
<gene>
    <name evidence="1" type="ORF">K443DRAFT_43759</name>
</gene>
<evidence type="ECO:0000313" key="1">
    <source>
        <dbReference type="EMBL" id="KIJ98005.1"/>
    </source>
</evidence>
<reference evidence="1 2" key="1">
    <citation type="submission" date="2014-04" db="EMBL/GenBank/DDBJ databases">
        <authorList>
            <consortium name="DOE Joint Genome Institute"/>
            <person name="Kuo A."/>
            <person name="Kohler A."/>
            <person name="Nagy L.G."/>
            <person name="Floudas D."/>
            <person name="Copeland A."/>
            <person name="Barry K.W."/>
            <person name="Cichocki N."/>
            <person name="Veneault-Fourrey C."/>
            <person name="LaButti K."/>
            <person name="Lindquist E.A."/>
            <person name="Lipzen A."/>
            <person name="Lundell T."/>
            <person name="Morin E."/>
            <person name="Murat C."/>
            <person name="Sun H."/>
            <person name="Tunlid A."/>
            <person name="Henrissat B."/>
            <person name="Grigoriev I.V."/>
            <person name="Hibbett D.S."/>
            <person name="Martin F."/>
            <person name="Nordberg H.P."/>
            <person name="Cantor M.N."/>
            <person name="Hua S.X."/>
        </authorList>
    </citation>
    <scope>NUCLEOTIDE SEQUENCE [LARGE SCALE GENOMIC DNA]</scope>
    <source>
        <strain evidence="1 2">LaAM-08-1</strain>
    </source>
</reference>
<dbReference type="OrthoDB" id="3261222at2759"/>
<dbReference type="Proteomes" id="UP000054477">
    <property type="component" value="Unassembled WGS sequence"/>
</dbReference>
<keyword evidence="2" id="KW-1185">Reference proteome</keyword>
<dbReference type="AlphaFoldDB" id="A0A0C9WYW0"/>
<sequence length="283" mass="31645">MHCQPRARKPTDRPNPVLRLQGKVIMEVESYKYLGVHIDSQLRWRTQENEAMAKATAYILMSSTQTHAAVIRLGGHSQDDLRTRHLVCISAQEGGQAKQHRFTTLAITGGLRTSPNDLLDAHAGVLPVNLMLERICHTATIRAVTLPRGHPIRAMVRGYSKAPAKTHLTPLQKLIERYKMKPSRLETIMPDPRPPTYKKTFTVTIAKSKEESIKDEKEDDTDIRVYTDGSGYEGSVGAAAVLYRKGITEPVKTLRFHLGSLKKHTTYEGETVGSILAVWMLQG</sequence>
<accession>A0A0C9WYW0</accession>
<reference evidence="2" key="2">
    <citation type="submission" date="2015-01" db="EMBL/GenBank/DDBJ databases">
        <title>Evolutionary Origins and Diversification of the Mycorrhizal Mutualists.</title>
        <authorList>
            <consortium name="DOE Joint Genome Institute"/>
            <consortium name="Mycorrhizal Genomics Consortium"/>
            <person name="Kohler A."/>
            <person name="Kuo A."/>
            <person name="Nagy L.G."/>
            <person name="Floudas D."/>
            <person name="Copeland A."/>
            <person name="Barry K.W."/>
            <person name="Cichocki N."/>
            <person name="Veneault-Fourrey C."/>
            <person name="LaButti K."/>
            <person name="Lindquist E.A."/>
            <person name="Lipzen A."/>
            <person name="Lundell T."/>
            <person name="Morin E."/>
            <person name="Murat C."/>
            <person name="Riley R."/>
            <person name="Ohm R."/>
            <person name="Sun H."/>
            <person name="Tunlid A."/>
            <person name="Henrissat B."/>
            <person name="Grigoriev I.V."/>
            <person name="Hibbett D.S."/>
            <person name="Martin F."/>
        </authorList>
    </citation>
    <scope>NUCLEOTIDE SEQUENCE [LARGE SCALE GENOMIC DNA]</scope>
    <source>
        <strain evidence="2">LaAM-08-1</strain>
    </source>
</reference>
<protein>
    <submittedName>
        <fullName evidence="1">Uncharacterized protein</fullName>
    </submittedName>
</protein>
<feature type="non-terminal residue" evidence="1">
    <location>
        <position position="283"/>
    </location>
</feature>